<reference evidence="1 2" key="1">
    <citation type="journal article" date="2024" name="G3 (Bethesda)">
        <title>Genome assembly of Hibiscus sabdariffa L. provides insights into metabolisms of medicinal natural products.</title>
        <authorList>
            <person name="Kim T."/>
        </authorList>
    </citation>
    <scope>NUCLEOTIDE SEQUENCE [LARGE SCALE GENOMIC DNA]</scope>
    <source>
        <strain evidence="1">TK-2024</strain>
        <tissue evidence="1">Old leaves</tissue>
    </source>
</reference>
<keyword evidence="2" id="KW-1185">Reference proteome</keyword>
<evidence type="ECO:0008006" key="3">
    <source>
        <dbReference type="Google" id="ProtNLM"/>
    </source>
</evidence>
<organism evidence="1 2">
    <name type="scientific">Hibiscus sabdariffa</name>
    <name type="common">roselle</name>
    <dbReference type="NCBI Taxonomy" id="183260"/>
    <lineage>
        <taxon>Eukaryota</taxon>
        <taxon>Viridiplantae</taxon>
        <taxon>Streptophyta</taxon>
        <taxon>Embryophyta</taxon>
        <taxon>Tracheophyta</taxon>
        <taxon>Spermatophyta</taxon>
        <taxon>Magnoliopsida</taxon>
        <taxon>eudicotyledons</taxon>
        <taxon>Gunneridae</taxon>
        <taxon>Pentapetalae</taxon>
        <taxon>rosids</taxon>
        <taxon>malvids</taxon>
        <taxon>Malvales</taxon>
        <taxon>Malvaceae</taxon>
        <taxon>Malvoideae</taxon>
        <taxon>Hibiscus</taxon>
    </lineage>
</organism>
<dbReference type="Proteomes" id="UP001396334">
    <property type="component" value="Unassembled WGS sequence"/>
</dbReference>
<gene>
    <name evidence="1" type="ORF">V6N11_011558</name>
</gene>
<protein>
    <recommendedName>
        <fullName evidence="3">DUF4283 domain-containing protein</fullName>
    </recommendedName>
</protein>
<accession>A0ABR2S8Y1</accession>
<dbReference type="PANTHER" id="PTHR31286:SF180">
    <property type="entry name" value="OS10G0362600 PROTEIN"/>
    <property type="match status" value="1"/>
</dbReference>
<evidence type="ECO:0000313" key="1">
    <source>
        <dbReference type="EMBL" id="KAK9021575.1"/>
    </source>
</evidence>
<sequence length="434" mass="48629">MKGDKVQVKPGLKAEEPLQFVNLKSDPGWLSQCLVGQINAMYDPDFIQQVLVAEGFKVKICCWSGYYVVIQFEEIEQVEIFWDLKESMLKSWFTDVDTVENFRKEQKLKVWVNIEGIPVEAWNESTLVDIGSRWGKVIQIESETLERKLLDKARLLLGVRCLSRIPPLCPVEVNGEKSFLKVSYAAFEDEHRWIDGWKTNGDQGNYLSDELDSLGSSRLGKEPVATPEMLEKESKLLADINSCGLRGTTVACTSLGDGGPRGEREQLNREFAGDMTGKLIRCNMEQDLELSNSSDRPNGNHLFEVQVEEGAESYSSSGHSVAIEPVLDPFSVKPRLVTRLKNNTLMGWCSSLMNRPCRAGFSPLKGSVVDTVQGVEVRETRPEDKMGKVDGGSDKFSDEAKASLEICENIGLIFNEEREVILNRFAEMEKAGGR</sequence>
<dbReference type="EMBL" id="JBBPBN010000016">
    <property type="protein sequence ID" value="KAK9021575.1"/>
    <property type="molecule type" value="Genomic_DNA"/>
</dbReference>
<dbReference type="InterPro" id="IPR040256">
    <property type="entry name" value="At4g02000-like"/>
</dbReference>
<evidence type="ECO:0000313" key="2">
    <source>
        <dbReference type="Proteomes" id="UP001396334"/>
    </source>
</evidence>
<proteinExistence type="predicted"/>
<name>A0ABR2S8Y1_9ROSI</name>
<dbReference type="PANTHER" id="PTHR31286">
    <property type="entry name" value="GLYCINE-RICH CELL WALL STRUCTURAL PROTEIN 1.8-LIKE"/>
    <property type="match status" value="1"/>
</dbReference>
<comment type="caution">
    <text evidence="1">The sequence shown here is derived from an EMBL/GenBank/DDBJ whole genome shotgun (WGS) entry which is preliminary data.</text>
</comment>